<reference evidence="1 2" key="1">
    <citation type="submission" date="2016-10" db="EMBL/GenBank/DDBJ databases">
        <authorList>
            <person name="de Groot N.N."/>
        </authorList>
    </citation>
    <scope>NUCLEOTIDE SEQUENCE [LARGE SCALE GENOMIC DNA]</scope>
    <source>
        <strain evidence="1 2">DSM 22126</strain>
    </source>
</reference>
<dbReference type="Proteomes" id="UP000185663">
    <property type="component" value="Chromosome I"/>
</dbReference>
<proteinExistence type="predicted"/>
<name>A0A1H1UNZ3_9CELL</name>
<sequence length="292" mass="30052">MLGRSEQESGTHASLAVNAGGWVRADDALDAGTVEMLDLGSTGSTLSTTAGISGLRAVVHLGHPLQPAPGVEQALLAADSSLIVTAAVAITPTWCWVGRDGQASGPVVVDEPGLRDCRDALRTMGAAPRLVPGRTSTEERVDLAGPTGTLVVERDRIPAGWAELPGSEALSGGNDVWYGLVEALPAAPTVPAGTPVWLAFGPRDDHRGSLQQSLEILADHGVDLDHLRSMPSTSGQHVFFSAFTSPESGAFEALRSELAARGVRQRLLAVLSGVADAGAPGAIGPQWGRADA</sequence>
<dbReference type="RefSeq" id="WP_083372550.1">
    <property type="nucleotide sequence ID" value="NZ_LT629776.1"/>
</dbReference>
<keyword evidence="2" id="KW-1185">Reference proteome</keyword>
<dbReference type="EMBL" id="LT629776">
    <property type="protein sequence ID" value="SDS74264.1"/>
    <property type="molecule type" value="Genomic_DNA"/>
</dbReference>
<accession>A0A1H1UNZ3</accession>
<organism evidence="1 2">
    <name type="scientific">Paraoerskovia marina</name>
    <dbReference type="NCBI Taxonomy" id="545619"/>
    <lineage>
        <taxon>Bacteria</taxon>
        <taxon>Bacillati</taxon>
        <taxon>Actinomycetota</taxon>
        <taxon>Actinomycetes</taxon>
        <taxon>Micrococcales</taxon>
        <taxon>Cellulomonadaceae</taxon>
        <taxon>Paraoerskovia</taxon>
    </lineage>
</organism>
<dbReference type="AlphaFoldDB" id="A0A1H1UNZ3"/>
<evidence type="ECO:0000313" key="1">
    <source>
        <dbReference type="EMBL" id="SDS74264.1"/>
    </source>
</evidence>
<dbReference type="STRING" id="545619.SAMN04489860_2256"/>
<dbReference type="OrthoDB" id="3770172at2"/>
<evidence type="ECO:0000313" key="2">
    <source>
        <dbReference type="Proteomes" id="UP000185663"/>
    </source>
</evidence>
<protein>
    <submittedName>
        <fullName evidence="1">Uncharacterized protein</fullName>
    </submittedName>
</protein>
<dbReference type="eggNOG" id="COG0077">
    <property type="taxonomic scope" value="Bacteria"/>
</dbReference>
<gene>
    <name evidence="1" type="ORF">SAMN04489860_2256</name>
</gene>